<dbReference type="RefSeq" id="XP_049286289.1">
    <property type="nucleotide sequence ID" value="XM_049430332.1"/>
</dbReference>
<reference evidence="2" key="1">
    <citation type="submission" date="2020-05" db="UniProtKB">
        <authorList>
            <consortium name="EnsemblMetazoa"/>
        </authorList>
    </citation>
    <scope>IDENTIFICATION</scope>
    <source>
        <strain evidence="2">FUMOZ</strain>
    </source>
</reference>
<dbReference type="PANTHER" id="PTHR11008:SF13">
    <property type="entry name" value="FI04421P"/>
    <property type="match status" value="1"/>
</dbReference>
<dbReference type="InterPro" id="IPR020234">
    <property type="entry name" value="Mite_allergen_group-7"/>
</dbReference>
<feature type="chain" id="PRO_5008134729" description="Hemolymph juvenile hormone binding protein" evidence="1">
    <location>
        <begin position="23"/>
        <end position="446"/>
    </location>
</feature>
<dbReference type="Pfam" id="PF06585">
    <property type="entry name" value="JHBP"/>
    <property type="match status" value="1"/>
</dbReference>
<dbReference type="Gene3D" id="3.15.10.30">
    <property type="entry name" value="Haemolymph juvenile hormone binding protein"/>
    <property type="match status" value="1"/>
</dbReference>
<dbReference type="VEuPathDB" id="VectorBase:AFUN2_001339"/>
<dbReference type="InterPro" id="IPR038602">
    <property type="entry name" value="Mite_allergen_7_sf"/>
</dbReference>
<proteinExistence type="predicted"/>
<evidence type="ECO:0000256" key="1">
    <source>
        <dbReference type="SAM" id="SignalP"/>
    </source>
</evidence>
<dbReference type="Pfam" id="PF16984">
    <property type="entry name" value="Grp7_allergen"/>
    <property type="match status" value="1"/>
</dbReference>
<dbReference type="Gene3D" id="3.15.10.50">
    <property type="match status" value="1"/>
</dbReference>
<dbReference type="GeneID" id="125765319"/>
<dbReference type="PANTHER" id="PTHR11008">
    <property type="entry name" value="PROTEIN TAKEOUT-LIKE PROTEIN"/>
    <property type="match status" value="1"/>
</dbReference>
<protein>
    <recommendedName>
        <fullName evidence="3">Hemolymph juvenile hormone binding protein</fullName>
    </recommendedName>
</protein>
<accession>A0A182RNL9</accession>
<organism evidence="2">
    <name type="scientific">Anopheles funestus</name>
    <name type="common">African malaria mosquito</name>
    <dbReference type="NCBI Taxonomy" id="62324"/>
    <lineage>
        <taxon>Eukaryota</taxon>
        <taxon>Metazoa</taxon>
        <taxon>Ecdysozoa</taxon>
        <taxon>Arthropoda</taxon>
        <taxon>Hexapoda</taxon>
        <taxon>Insecta</taxon>
        <taxon>Pterygota</taxon>
        <taxon>Neoptera</taxon>
        <taxon>Endopterygota</taxon>
        <taxon>Diptera</taxon>
        <taxon>Nematocera</taxon>
        <taxon>Culicoidea</taxon>
        <taxon>Culicidae</taxon>
        <taxon>Anophelinae</taxon>
        <taxon>Anopheles</taxon>
    </lineage>
</organism>
<dbReference type="SMART" id="SM00700">
    <property type="entry name" value="JHBP"/>
    <property type="match status" value="1"/>
</dbReference>
<dbReference type="EnsemblMetazoa" id="AFUN007850-RA">
    <property type="protein sequence ID" value="AFUN007850-PA"/>
    <property type="gene ID" value="AFUN007850"/>
</dbReference>
<evidence type="ECO:0000313" key="2">
    <source>
        <dbReference type="EnsemblMetazoa" id="AFUN007850-PA"/>
    </source>
</evidence>
<dbReference type="InterPro" id="IPR038606">
    <property type="entry name" value="To_sf"/>
</dbReference>
<feature type="signal peptide" evidence="1">
    <location>
        <begin position="1"/>
        <end position="22"/>
    </location>
</feature>
<dbReference type="VEuPathDB" id="VectorBase:AFUN007850"/>
<keyword evidence="1" id="KW-0732">Signal</keyword>
<dbReference type="KEGG" id="afun:125765319"/>
<sequence length="446" mass="50345">MARGVITLLWINLICLISVAVCSPNAPKNGMQMAGETLLSEQLFAIIDLYKQEDPVGLPGATIPDPMPIPEIKQSFSFAKMHLRNVLAHGMSRFRIRFFRTELNSMSITTQISIDEITVNGNYTMSTFFNRAEGPFTVLMRNVLTKANVSLAVERDGTLRTKDIELDIAFDDMAMDFQNLGFMGSIFQSVVNSASNLVYDTMKPFMLSEAYTKIREEVDTRMLNITLEKEFTLPNSISPLDMAIGELRSIVRAKGLDPYLVPEYNNTAGIFGMQTMHTWISGGSSFYRYGDISVTMQNNSATLGMHVATQRIVGSTQWEISIGRGMLSHAGRAQFTVEHIRVEFQVEQPLDLRKKLKLQDIQLELGNIQVRCDGAGTFDYIIEAAVNILPNLLRYQIMDAIENPLRMRIQEKLDCIDTEALVRKYVKEYEQNGLNIDLQDFQLCEP</sequence>
<name>A0A182RNL9_ANOFN</name>
<dbReference type="OrthoDB" id="6412801at2759"/>
<dbReference type="AlphaFoldDB" id="A0A182RNL9"/>
<dbReference type="STRING" id="62324.A0A182RNL9"/>
<dbReference type="InterPro" id="IPR010562">
    <property type="entry name" value="Haemolymph_juvenile_hormone-bd"/>
</dbReference>
<evidence type="ECO:0008006" key="3">
    <source>
        <dbReference type="Google" id="ProtNLM"/>
    </source>
</evidence>